<comment type="similarity">
    <text evidence="3 7">Belongs to the metallo-dependent hydrolases superfamily. Uronate isomerase family.</text>
</comment>
<comment type="catalytic activity">
    <reaction evidence="1 7">
        <text>D-glucuronate = D-fructuronate</text>
        <dbReference type="Rhea" id="RHEA:13049"/>
        <dbReference type="ChEBI" id="CHEBI:58720"/>
        <dbReference type="ChEBI" id="CHEBI:59863"/>
        <dbReference type="EC" id="5.3.1.12"/>
    </reaction>
</comment>
<dbReference type="InterPro" id="IPR003766">
    <property type="entry name" value="Uronate_isomerase"/>
</dbReference>
<proteinExistence type="inferred from homology"/>
<gene>
    <name evidence="7" type="primary">uxaC</name>
</gene>
<evidence type="ECO:0000256" key="6">
    <source>
        <dbReference type="ARBA" id="ARBA00023235"/>
    </source>
</evidence>
<comment type="pathway">
    <text evidence="2 7">Carbohydrate metabolism; pentose and glucuronate interconversion.</text>
</comment>
<evidence type="ECO:0000256" key="3">
    <source>
        <dbReference type="ARBA" id="ARBA00008397"/>
    </source>
</evidence>
<dbReference type="EMBL" id="KC247074">
    <property type="protein sequence ID" value="AHF27152.1"/>
    <property type="molecule type" value="Genomic_DNA"/>
</dbReference>
<sequence length="466" mass="53690">MMNFMDEDFLLQNPTAKELFAAVKDEPIIDFHNHLNPQEIYEDKCFDNMTEVWLGGDHYKWRAMRANGISEKLITGDGAPFDKFVAWADTVQNLIGNPLYHWTHLELQRYFGITTPLNPETAEDIWNACNEKLHTPEFSVRNLLRMQNVSVLCTTDDPADDLQWHRKLREDGFEIKVLPSFRPEKAIGIEKEGFADYIFRLSMVTGRRIYDVKTLIEILGERLQYFIENGCRVSDHSLENTFFVPATYEEVNEIFMDRINGKKVSEEDAGKYHGYMYTALAKEYAKHDIVMQLHIGAIRNNSERFFKKLGPDTGFDALNDFNYAPQLSALLSAMDLNDELPKTILYCLNPKDTEMLAAMAGTFCSNEKGIKGKVQLGAAWWFCDHKNGMERQIEAVSDAGLISTSVGMLTDSRSFLSFPRHELYRRILCNKLGTWVEAGEYPKDDTYLRNMVRNICGINALKYFKF</sequence>
<evidence type="ECO:0000256" key="2">
    <source>
        <dbReference type="ARBA" id="ARBA00004892"/>
    </source>
</evidence>
<dbReference type="PANTHER" id="PTHR30068:SF4">
    <property type="entry name" value="URONATE ISOMERASE"/>
    <property type="match status" value="1"/>
</dbReference>
<protein>
    <recommendedName>
        <fullName evidence="5 7">Uronate isomerase</fullName>
        <ecNumber evidence="4 7">5.3.1.12</ecNumber>
    </recommendedName>
    <alternativeName>
        <fullName evidence="7">Glucuronate isomerase</fullName>
    </alternativeName>
    <alternativeName>
        <fullName evidence="7">Uronic isomerase</fullName>
    </alternativeName>
</protein>
<dbReference type="NCBIfam" id="NF002794">
    <property type="entry name" value="PRK02925.1"/>
    <property type="match status" value="1"/>
</dbReference>
<dbReference type="AlphaFoldDB" id="W0FVR2"/>
<reference evidence="8" key="1">
    <citation type="journal article" date="2013" name="PLoS ONE">
        <title>Metagenomic insights into the carbohydrate-active enzymes carried by the microorganisms adhering to solid digesta in the rumen of cows.</title>
        <authorList>
            <person name="Wang L."/>
            <person name="Hatem A."/>
            <person name="Catalyurek U.V."/>
            <person name="Morrison M."/>
            <person name="Yu Z."/>
        </authorList>
    </citation>
    <scope>NUCLEOTIDE SEQUENCE</scope>
</reference>
<evidence type="ECO:0000256" key="5">
    <source>
        <dbReference type="ARBA" id="ARBA00020555"/>
    </source>
</evidence>
<dbReference type="InterPro" id="IPR032466">
    <property type="entry name" value="Metal_Hydrolase"/>
</dbReference>
<dbReference type="HAMAP" id="MF_00675">
    <property type="entry name" value="UxaC"/>
    <property type="match status" value="1"/>
</dbReference>
<dbReference type="Gene3D" id="1.10.2020.10">
    <property type="entry name" value="uronate isomerase, domain 2, chain A"/>
    <property type="match status" value="1"/>
</dbReference>
<dbReference type="SUPFAM" id="SSF51556">
    <property type="entry name" value="Metallo-dependent hydrolases"/>
    <property type="match status" value="1"/>
</dbReference>
<dbReference type="GO" id="GO:0042840">
    <property type="term" value="P:D-glucuronate catabolic process"/>
    <property type="evidence" value="ECO:0007669"/>
    <property type="project" value="TreeGrafter"/>
</dbReference>
<evidence type="ECO:0000313" key="8">
    <source>
        <dbReference type="EMBL" id="AHF27152.1"/>
    </source>
</evidence>
<dbReference type="Gene3D" id="3.20.20.140">
    <property type="entry name" value="Metal-dependent hydrolases"/>
    <property type="match status" value="1"/>
</dbReference>
<evidence type="ECO:0000256" key="4">
    <source>
        <dbReference type="ARBA" id="ARBA00012546"/>
    </source>
</evidence>
<name>W0FVR2_9BACT</name>
<dbReference type="GO" id="GO:0008880">
    <property type="term" value="F:glucuronate isomerase activity"/>
    <property type="evidence" value="ECO:0007669"/>
    <property type="project" value="UniProtKB-UniRule"/>
</dbReference>
<comment type="catalytic activity">
    <reaction evidence="7">
        <text>aldehydo-D-galacturonate = keto-D-tagaturonate</text>
        <dbReference type="Rhea" id="RHEA:27702"/>
        <dbReference type="ChEBI" id="CHEBI:12952"/>
        <dbReference type="ChEBI" id="CHEBI:17886"/>
    </reaction>
</comment>
<evidence type="ECO:0000256" key="1">
    <source>
        <dbReference type="ARBA" id="ARBA00001165"/>
    </source>
</evidence>
<dbReference type="EC" id="5.3.1.12" evidence="4 7"/>
<dbReference type="GO" id="GO:0019698">
    <property type="term" value="P:D-galacturonate catabolic process"/>
    <property type="evidence" value="ECO:0007669"/>
    <property type="project" value="TreeGrafter"/>
</dbReference>
<dbReference type="PANTHER" id="PTHR30068">
    <property type="entry name" value="URONATE ISOMERASE"/>
    <property type="match status" value="1"/>
</dbReference>
<keyword evidence="6 7" id="KW-0413">Isomerase</keyword>
<organism evidence="8">
    <name type="scientific">uncultured bacterium Contig1722</name>
    <dbReference type="NCBI Taxonomy" id="1393494"/>
    <lineage>
        <taxon>Bacteria</taxon>
        <taxon>environmental samples</taxon>
    </lineage>
</organism>
<dbReference type="UniPathway" id="UPA00246"/>
<evidence type="ECO:0000256" key="7">
    <source>
        <dbReference type="HAMAP-Rule" id="MF_00675"/>
    </source>
</evidence>
<accession>W0FVR2</accession>
<dbReference type="Pfam" id="PF02614">
    <property type="entry name" value="UxaC"/>
    <property type="match status" value="1"/>
</dbReference>